<dbReference type="Proteomes" id="UP000729290">
    <property type="component" value="Unassembled WGS sequence"/>
</dbReference>
<gene>
    <name evidence="7" type="ORF">H9X83_07235</name>
</gene>
<evidence type="ECO:0000313" key="7">
    <source>
        <dbReference type="EMBL" id="MBM6877953.1"/>
    </source>
</evidence>
<dbReference type="PROSITE" id="PS51379">
    <property type="entry name" value="4FE4S_FER_2"/>
    <property type="match status" value="2"/>
</dbReference>
<feature type="domain" description="4Fe-4S ferredoxin-type" evidence="6">
    <location>
        <begin position="29"/>
        <end position="57"/>
    </location>
</feature>
<dbReference type="Pfam" id="PF13187">
    <property type="entry name" value="Fer4_9"/>
    <property type="match status" value="1"/>
</dbReference>
<keyword evidence="3" id="KW-0560">Oxidoreductase</keyword>
<dbReference type="SUPFAM" id="SSF55469">
    <property type="entry name" value="FMN-dependent nitroreductase-like"/>
    <property type="match status" value="1"/>
</dbReference>
<evidence type="ECO:0000256" key="2">
    <source>
        <dbReference type="ARBA" id="ARBA00022723"/>
    </source>
</evidence>
<dbReference type="EMBL" id="JACSNV010000008">
    <property type="protein sequence ID" value="MBM6877953.1"/>
    <property type="molecule type" value="Genomic_DNA"/>
</dbReference>
<dbReference type="InterPro" id="IPR017900">
    <property type="entry name" value="4Fe4S_Fe_S_CS"/>
</dbReference>
<dbReference type="PROSITE" id="PS00198">
    <property type="entry name" value="4FE4S_FER_1"/>
    <property type="match status" value="1"/>
</dbReference>
<dbReference type="InterPro" id="IPR029479">
    <property type="entry name" value="Nitroreductase"/>
</dbReference>
<keyword evidence="5" id="KW-0411">Iron-sulfur</keyword>
<dbReference type="Gene3D" id="3.30.70.20">
    <property type="match status" value="1"/>
</dbReference>
<proteinExistence type="inferred from homology"/>
<comment type="caution">
    <text evidence="7">The sequence shown here is derived from an EMBL/GenBank/DDBJ whole genome shotgun (WGS) entry which is preliminary data.</text>
</comment>
<dbReference type="PANTHER" id="PTHR43673:SF10">
    <property type="entry name" value="NADH DEHYDROGENASE_NAD(P)H NITROREDUCTASE XCC3605-RELATED"/>
    <property type="match status" value="1"/>
</dbReference>
<dbReference type="InterPro" id="IPR017896">
    <property type="entry name" value="4Fe4S_Fe-S-bd"/>
</dbReference>
<evidence type="ECO:0000256" key="1">
    <source>
        <dbReference type="ARBA" id="ARBA00007118"/>
    </source>
</evidence>
<dbReference type="Pfam" id="PF00881">
    <property type="entry name" value="Nitroreductase"/>
    <property type="match status" value="1"/>
</dbReference>
<dbReference type="PANTHER" id="PTHR43673">
    <property type="entry name" value="NAD(P)H NITROREDUCTASE YDGI-RELATED"/>
    <property type="match status" value="1"/>
</dbReference>
<keyword evidence="4" id="KW-0408">Iron</keyword>
<protein>
    <submittedName>
        <fullName evidence="7">Nitroreductase family protein</fullName>
    </submittedName>
</protein>
<evidence type="ECO:0000259" key="6">
    <source>
        <dbReference type="PROSITE" id="PS51379"/>
    </source>
</evidence>
<evidence type="ECO:0000256" key="4">
    <source>
        <dbReference type="ARBA" id="ARBA00023004"/>
    </source>
</evidence>
<dbReference type="SUPFAM" id="SSF54862">
    <property type="entry name" value="4Fe-4S ferredoxins"/>
    <property type="match status" value="1"/>
</dbReference>
<keyword evidence="2" id="KW-0479">Metal-binding</keyword>
<comment type="similarity">
    <text evidence="1">Belongs to the nitroreductase family.</text>
</comment>
<feature type="domain" description="4Fe-4S ferredoxin-type" evidence="6">
    <location>
        <begin position="1"/>
        <end position="27"/>
    </location>
</feature>
<dbReference type="InterPro" id="IPR000415">
    <property type="entry name" value="Nitroreductase-like"/>
</dbReference>
<name>A0ABS2GB01_9FIRM</name>
<dbReference type="RefSeq" id="WP_205132784.1">
    <property type="nucleotide sequence ID" value="NZ_JACSNT010000002.1"/>
</dbReference>
<accession>A0ABS2GB01</accession>
<organism evidence="7 8">
    <name type="scientific">Anaerotignum lactatifermentans</name>
    <dbReference type="NCBI Taxonomy" id="160404"/>
    <lineage>
        <taxon>Bacteria</taxon>
        <taxon>Bacillati</taxon>
        <taxon>Bacillota</taxon>
        <taxon>Clostridia</taxon>
        <taxon>Lachnospirales</taxon>
        <taxon>Anaerotignaceae</taxon>
        <taxon>Anaerotignum</taxon>
    </lineage>
</organism>
<evidence type="ECO:0000256" key="3">
    <source>
        <dbReference type="ARBA" id="ARBA00023002"/>
    </source>
</evidence>
<keyword evidence="8" id="KW-1185">Reference proteome</keyword>
<reference evidence="7 8" key="1">
    <citation type="journal article" date="2021" name="Sci. Rep.">
        <title>The distribution of antibiotic resistance genes in chicken gut microbiota commensals.</title>
        <authorList>
            <person name="Juricova H."/>
            <person name="Matiasovicova J."/>
            <person name="Kubasova T."/>
            <person name="Cejkova D."/>
            <person name="Rychlik I."/>
        </authorList>
    </citation>
    <scope>NUCLEOTIDE SEQUENCE [LARGE SCALE GENOMIC DNA]</scope>
    <source>
        <strain evidence="7 8">An431b</strain>
    </source>
</reference>
<evidence type="ECO:0000313" key="8">
    <source>
        <dbReference type="Proteomes" id="UP000729290"/>
    </source>
</evidence>
<evidence type="ECO:0000256" key="5">
    <source>
        <dbReference type="ARBA" id="ARBA00023014"/>
    </source>
</evidence>
<sequence>MILVHKEKCIGCGSCERDCFSHTIQVRAGKAEVLGKCMECGHCLAVCPTEAVEMEGYDQAEVFSGSREECMVAPADFLRFLQFRRSTRQYEKRPVESEKLAQILEAGRYTPTARNRQDVHFVFVQEQMPQIREMIWEGFREMAEQWEDPGYRRMLLEFCKDRQANPENDRLFCGAPVLLVLTCAYPWNGELTARTMELMAESLGLGSLYSGFIQRAIGNSKAAQQALSIEGERIAACLLLGYPAVRYLRSVPRKKAHVTWL</sequence>
<dbReference type="Gene3D" id="3.40.109.10">
    <property type="entry name" value="NADH Oxidase"/>
    <property type="match status" value="1"/>
</dbReference>